<evidence type="ECO:0000259" key="1">
    <source>
        <dbReference type="Pfam" id="PF01370"/>
    </source>
</evidence>
<comment type="caution">
    <text evidence="2">The sequence shown here is derived from an EMBL/GenBank/DDBJ whole genome shotgun (WGS) entry which is preliminary data.</text>
</comment>
<dbReference type="PANTHER" id="PTHR43245">
    <property type="entry name" value="BIFUNCTIONAL POLYMYXIN RESISTANCE PROTEIN ARNA"/>
    <property type="match status" value="1"/>
</dbReference>
<evidence type="ECO:0000313" key="3">
    <source>
        <dbReference type="Proteomes" id="UP001242480"/>
    </source>
</evidence>
<accession>A0ABU0JLU4</accession>
<protein>
    <submittedName>
        <fullName evidence="2">Nucleoside-diphosphate-sugar epimerase</fullName>
    </submittedName>
</protein>
<gene>
    <name evidence="2" type="ORF">QO011_008280</name>
</gene>
<reference evidence="2 3" key="1">
    <citation type="submission" date="2023-07" db="EMBL/GenBank/DDBJ databases">
        <title>Genomic Encyclopedia of Type Strains, Phase IV (KMG-IV): sequencing the most valuable type-strain genomes for metagenomic binning, comparative biology and taxonomic classification.</title>
        <authorList>
            <person name="Goeker M."/>
        </authorList>
    </citation>
    <scope>NUCLEOTIDE SEQUENCE [LARGE SCALE GENOMIC DNA]</scope>
    <source>
        <strain evidence="2 3">DSM 19619</strain>
    </source>
</reference>
<organism evidence="2 3">
    <name type="scientific">Labrys wisconsinensis</name>
    <dbReference type="NCBI Taxonomy" id="425677"/>
    <lineage>
        <taxon>Bacteria</taxon>
        <taxon>Pseudomonadati</taxon>
        <taxon>Pseudomonadota</taxon>
        <taxon>Alphaproteobacteria</taxon>
        <taxon>Hyphomicrobiales</taxon>
        <taxon>Xanthobacteraceae</taxon>
        <taxon>Labrys</taxon>
    </lineage>
</organism>
<dbReference type="InterPro" id="IPR001509">
    <property type="entry name" value="Epimerase_deHydtase"/>
</dbReference>
<dbReference type="CDD" id="cd08946">
    <property type="entry name" value="SDR_e"/>
    <property type="match status" value="1"/>
</dbReference>
<dbReference type="Proteomes" id="UP001242480">
    <property type="component" value="Unassembled WGS sequence"/>
</dbReference>
<dbReference type="SUPFAM" id="SSF51735">
    <property type="entry name" value="NAD(P)-binding Rossmann-fold domains"/>
    <property type="match status" value="1"/>
</dbReference>
<proteinExistence type="predicted"/>
<dbReference type="InterPro" id="IPR036291">
    <property type="entry name" value="NAD(P)-bd_dom_sf"/>
</dbReference>
<dbReference type="Pfam" id="PF01370">
    <property type="entry name" value="Epimerase"/>
    <property type="match status" value="1"/>
</dbReference>
<keyword evidence="3" id="KW-1185">Reference proteome</keyword>
<dbReference type="PANTHER" id="PTHR43245:SF23">
    <property type="entry name" value="NAD(P)-BINDING DOMAIN-CONTAINING PROTEIN"/>
    <property type="match status" value="1"/>
</dbReference>
<dbReference type="Gene3D" id="3.40.50.720">
    <property type="entry name" value="NAD(P)-binding Rossmann-like Domain"/>
    <property type="match status" value="1"/>
</dbReference>
<feature type="domain" description="NAD-dependent epimerase/dehydratase" evidence="1">
    <location>
        <begin position="17"/>
        <end position="251"/>
    </location>
</feature>
<dbReference type="RefSeq" id="WP_307286186.1">
    <property type="nucleotide sequence ID" value="NZ_JAUSVX010000032.1"/>
</dbReference>
<dbReference type="EMBL" id="JAUSVX010000032">
    <property type="protein sequence ID" value="MDQ0475238.1"/>
    <property type="molecule type" value="Genomic_DNA"/>
</dbReference>
<sequence length="340" mass="36626">MAQGAESRDARLGSSRVLVTGGAGYMGSMLVRRLLALGHEVAVLDSFLYGHQSLSGLSSEVTIFHGDVRGASVTQRALDGVDAVVHLGEIVGEPACAFSPALARSVNLDGARRLIDEAVKRGVRHFVYASSCSVYGFDSGDSLLTESSACNPVGIYGQLKLEVERYVKSAHSRDLRSTILRFATLHGPSHRPRLDIVANVMTARAFSTGAITVSGPGSWRPHLSVGDAARAVAIVLQRSVTDAGVDIFNVGDAEQNFTMEGLAHIVQEVVPGTRCTIEDGGKTENQLSYRVDFRKIYSELGFVPLDTIRRQLKLLLAFLEGEGRVDDPRFSNLRSAELRA</sequence>
<dbReference type="InterPro" id="IPR050177">
    <property type="entry name" value="Lipid_A_modif_metabolic_enz"/>
</dbReference>
<name>A0ABU0JLU4_9HYPH</name>
<evidence type="ECO:0000313" key="2">
    <source>
        <dbReference type="EMBL" id="MDQ0475238.1"/>
    </source>
</evidence>